<evidence type="ECO:0000256" key="2">
    <source>
        <dbReference type="ARBA" id="ARBA00023015"/>
    </source>
</evidence>
<comment type="caution">
    <text evidence="6">The sequence shown here is derived from an EMBL/GenBank/DDBJ whole genome shotgun (WGS) entry which is preliminary data.</text>
</comment>
<reference evidence="6 7" key="1">
    <citation type="submission" date="2022-04" db="EMBL/GenBank/DDBJ databases">
        <authorList>
            <person name="Grouzdev D.S."/>
            <person name="Pantiukh K.S."/>
            <person name="Krutkina M.S."/>
        </authorList>
    </citation>
    <scope>NUCLEOTIDE SEQUENCE [LARGE SCALE GENOMIC DNA]</scope>
    <source>
        <strain evidence="6 7">Jip08</strain>
    </source>
</reference>
<evidence type="ECO:0000256" key="3">
    <source>
        <dbReference type="ARBA" id="ARBA00023125"/>
    </source>
</evidence>
<dbReference type="InterPro" id="IPR058163">
    <property type="entry name" value="LysR-type_TF_proteobact-type"/>
</dbReference>
<proteinExistence type="inferred from homology"/>
<feature type="domain" description="HTH lysR-type" evidence="5">
    <location>
        <begin position="1"/>
        <end position="60"/>
    </location>
</feature>
<keyword evidence="7" id="KW-1185">Reference proteome</keyword>
<evidence type="ECO:0000313" key="7">
    <source>
        <dbReference type="Proteomes" id="UP001202867"/>
    </source>
</evidence>
<evidence type="ECO:0000259" key="5">
    <source>
        <dbReference type="PROSITE" id="PS50931"/>
    </source>
</evidence>
<evidence type="ECO:0000313" key="6">
    <source>
        <dbReference type="EMBL" id="MCK0208001.1"/>
    </source>
</evidence>
<dbReference type="InterPro" id="IPR036390">
    <property type="entry name" value="WH_DNA-bd_sf"/>
</dbReference>
<dbReference type="PANTHER" id="PTHR30537">
    <property type="entry name" value="HTH-TYPE TRANSCRIPTIONAL REGULATOR"/>
    <property type="match status" value="1"/>
</dbReference>
<protein>
    <submittedName>
        <fullName evidence="6">LysR family transcriptional regulator</fullName>
    </submittedName>
</protein>
<dbReference type="Pfam" id="PF00126">
    <property type="entry name" value="HTH_1"/>
    <property type="match status" value="1"/>
</dbReference>
<dbReference type="Proteomes" id="UP001202867">
    <property type="component" value="Unassembled WGS sequence"/>
</dbReference>
<accession>A0ABT0DL37</accession>
<dbReference type="PROSITE" id="PS50931">
    <property type="entry name" value="HTH_LYSR"/>
    <property type="match status" value="1"/>
</dbReference>
<dbReference type="Gene3D" id="1.10.10.10">
    <property type="entry name" value="Winged helix-like DNA-binding domain superfamily/Winged helix DNA-binding domain"/>
    <property type="match status" value="1"/>
</dbReference>
<dbReference type="SUPFAM" id="SSF53850">
    <property type="entry name" value="Periplasmic binding protein-like II"/>
    <property type="match status" value="1"/>
</dbReference>
<evidence type="ECO:0000256" key="1">
    <source>
        <dbReference type="ARBA" id="ARBA00009437"/>
    </source>
</evidence>
<keyword evidence="2" id="KW-0805">Transcription regulation</keyword>
<dbReference type="RefSeq" id="WP_247199994.1">
    <property type="nucleotide sequence ID" value="NZ_JALKCG010000002.1"/>
</dbReference>
<comment type="similarity">
    <text evidence="1">Belongs to the LysR transcriptional regulatory family.</text>
</comment>
<organism evidence="6 7">
    <name type="scientific">Ancylobacter koreensis</name>
    <dbReference type="NCBI Taxonomy" id="266121"/>
    <lineage>
        <taxon>Bacteria</taxon>
        <taxon>Pseudomonadati</taxon>
        <taxon>Pseudomonadota</taxon>
        <taxon>Alphaproteobacteria</taxon>
        <taxon>Hyphomicrobiales</taxon>
        <taxon>Xanthobacteraceae</taxon>
        <taxon>Ancylobacter</taxon>
    </lineage>
</organism>
<dbReference type="PANTHER" id="PTHR30537:SF71">
    <property type="entry name" value="TRANSCRIPTIONAL REGULATORY PROTEIN"/>
    <property type="match status" value="1"/>
</dbReference>
<dbReference type="Pfam" id="PF03466">
    <property type="entry name" value="LysR_substrate"/>
    <property type="match status" value="1"/>
</dbReference>
<dbReference type="Gene3D" id="3.40.190.290">
    <property type="match status" value="1"/>
</dbReference>
<keyword evidence="4" id="KW-0804">Transcription</keyword>
<evidence type="ECO:0000256" key="4">
    <source>
        <dbReference type="ARBA" id="ARBA00023163"/>
    </source>
</evidence>
<dbReference type="PRINTS" id="PR00039">
    <property type="entry name" value="HTHLYSR"/>
</dbReference>
<dbReference type="SUPFAM" id="SSF46785">
    <property type="entry name" value="Winged helix' DNA-binding domain"/>
    <property type="match status" value="1"/>
</dbReference>
<dbReference type="InterPro" id="IPR000847">
    <property type="entry name" value="LysR_HTH_N"/>
</dbReference>
<name>A0ABT0DL37_9HYPH</name>
<reference evidence="7" key="2">
    <citation type="submission" date="2023-07" db="EMBL/GenBank/DDBJ databases">
        <title>Ancylobacter moscoviensis sp. nov., facultatively methylotrophic bacteria from activated sludge and the reclassification of Starkeya novella (Starkey 1934) Kelly et al. 2000 as Ancylobacter novellus comb. nov., Starkeya koreensis Im et al. 2006 as Ancylobacter koreensis comb.nov., Angulomicrobium tetraedrale Vasil'eva et al. 1986 as Ancylobacter tetraedralis comb. nov., Angulomicrobium amanitiforme Fritz et al. 2004 as Ancylobacter amanitiformis comb. nov. and Methylorhabdus multivorans Doronina et al. 1996 as Ancylobacter multivorans comb. nov. and emended description of the genus Ancylobacter.</title>
        <authorList>
            <person name="Doronina N."/>
            <person name="Chemodurova A."/>
            <person name="Grouzdev D."/>
            <person name="Koziaeva V."/>
            <person name="Shi W."/>
            <person name="Wu L."/>
            <person name="Kaparullina E."/>
        </authorList>
    </citation>
    <scope>NUCLEOTIDE SEQUENCE [LARGE SCALE GENOMIC DNA]</scope>
    <source>
        <strain evidence="7">Jip08</strain>
    </source>
</reference>
<gene>
    <name evidence="6" type="ORF">MWN33_08150</name>
</gene>
<sequence>MDNRAGEMQVLVEAVDRGSFSAAGRRLGLSPSAVSKLVTRLEERLGARLLVRSTRAIVLTPEGEAYAARARRILAEIEEAERQIAAGAAAVPRGRLRVSATVGFGELCLVPLVPEFLALYPEVQLDLSLTDEVIDLVAERADIALRAGPLRDSTLKARKVLESRRVVVASPAYLARHGTPQTPQELTGHNCLRFNFRRSMDDWPFVDPATGEAYAVAVSGNLEGNSGSMVRRLALDGLGLARIARYVAEPEIRAGRLVPVLETYNGRDIEMLHAVFLGHDHLVARIRAFVDFLVARIGHRQEPAAAG</sequence>
<dbReference type="InterPro" id="IPR005119">
    <property type="entry name" value="LysR_subst-bd"/>
</dbReference>
<keyword evidence="3" id="KW-0238">DNA-binding</keyword>
<dbReference type="EMBL" id="JALKCG010000002">
    <property type="protein sequence ID" value="MCK0208001.1"/>
    <property type="molecule type" value="Genomic_DNA"/>
</dbReference>
<dbReference type="InterPro" id="IPR036388">
    <property type="entry name" value="WH-like_DNA-bd_sf"/>
</dbReference>